<evidence type="ECO:0000313" key="1">
    <source>
        <dbReference type="EMBL" id="GBF32484.1"/>
    </source>
</evidence>
<dbReference type="Proteomes" id="UP000239549">
    <property type="component" value="Unassembled WGS sequence"/>
</dbReference>
<organism evidence="1 2">
    <name type="scientific">Desulfocucumis palustris</name>
    <dbReference type="NCBI Taxonomy" id="1898651"/>
    <lineage>
        <taxon>Bacteria</taxon>
        <taxon>Bacillati</taxon>
        <taxon>Bacillota</taxon>
        <taxon>Clostridia</taxon>
        <taxon>Eubacteriales</taxon>
        <taxon>Desulfocucumaceae</taxon>
        <taxon>Desulfocucumis</taxon>
    </lineage>
</organism>
<dbReference type="InterPro" id="IPR035903">
    <property type="entry name" value="HesB-like_dom_sf"/>
</dbReference>
<dbReference type="Gene3D" id="2.60.300.12">
    <property type="entry name" value="HesB-like domain"/>
    <property type="match status" value="1"/>
</dbReference>
<evidence type="ECO:0000313" key="2">
    <source>
        <dbReference type="Proteomes" id="UP000239549"/>
    </source>
</evidence>
<accession>A0A2L2X982</accession>
<reference evidence="2" key="1">
    <citation type="submission" date="2018-02" db="EMBL/GenBank/DDBJ databases">
        <title>Genome sequence of Desulfocucumis palustris strain NAW-5.</title>
        <authorList>
            <person name="Watanabe M."/>
            <person name="Kojima H."/>
            <person name="Fukui M."/>
        </authorList>
    </citation>
    <scope>NUCLEOTIDE SEQUENCE [LARGE SCALE GENOMIC DNA]</scope>
    <source>
        <strain evidence="2">NAW-5</strain>
    </source>
</reference>
<gene>
    <name evidence="1" type="ORF">DCCM_0680</name>
</gene>
<name>A0A2L2X982_9FIRM</name>
<dbReference type="AlphaFoldDB" id="A0A2L2X982"/>
<proteinExistence type="predicted"/>
<dbReference type="SUPFAM" id="SSF89360">
    <property type="entry name" value="HesB-like domain"/>
    <property type="match status" value="1"/>
</dbReference>
<keyword evidence="2" id="KW-1185">Reference proteome</keyword>
<comment type="caution">
    <text evidence="1">The sequence shown here is derived from an EMBL/GenBank/DDBJ whole genome shotgun (WGS) entry which is preliminary data.</text>
</comment>
<dbReference type="EMBL" id="BFAV01000036">
    <property type="protein sequence ID" value="GBF32484.1"/>
    <property type="molecule type" value="Genomic_DNA"/>
</dbReference>
<protein>
    <submittedName>
        <fullName evidence="1">Uncharacterized protein</fullName>
    </submittedName>
</protein>
<sequence>MLTLDELNDNDEVFQIGGLTFVVEKGLMKKISPVKVDYKVKFSERGFAITFGNA</sequence>